<protein>
    <submittedName>
        <fullName evidence="1">Uncharacterized protein</fullName>
    </submittedName>
</protein>
<sequence>MTMQEYKRVQCPAILEPFWIGQGYGYKNMSPLLRTESWSGVPDDEIIYIPESAYDNGFLDPLGVYTKRDFIELAGNRARELFDYCDWQSPEAAWNEIESEG</sequence>
<dbReference type="EMBL" id="JXXK01000008">
    <property type="protein sequence ID" value="KJF40198.1"/>
    <property type="molecule type" value="Genomic_DNA"/>
</dbReference>
<reference evidence="1" key="1">
    <citation type="submission" date="2015-02" db="EMBL/GenBank/DDBJ databases">
        <title>A novel member of the family Ruminococcaceae isolated from human feces.</title>
        <authorList>
            <person name="Shkoporov A.N."/>
            <person name="Chaplin A.V."/>
            <person name="Motuzova O.V."/>
            <person name="Kafarskaia L.I."/>
            <person name="Khokhlova E.V."/>
            <person name="Efimov B.A."/>
        </authorList>
    </citation>
    <scope>NUCLEOTIDE SEQUENCE [LARGE SCALE GENOMIC DNA]</scope>
    <source>
        <strain evidence="1">585-1</strain>
    </source>
</reference>
<dbReference type="GeneID" id="42856417"/>
<evidence type="ECO:0000313" key="1">
    <source>
        <dbReference type="EMBL" id="KJF40198.1"/>
    </source>
</evidence>
<organism evidence="1 2">
    <name type="scientific">Ruthenibacterium lactatiformans</name>
    <dbReference type="NCBI Taxonomy" id="1550024"/>
    <lineage>
        <taxon>Bacteria</taxon>
        <taxon>Bacillati</taxon>
        <taxon>Bacillota</taxon>
        <taxon>Clostridia</taxon>
        <taxon>Eubacteriales</taxon>
        <taxon>Oscillospiraceae</taxon>
        <taxon>Ruthenibacterium</taxon>
    </lineage>
</organism>
<dbReference type="RefSeq" id="WP_009323260.1">
    <property type="nucleotide sequence ID" value="NZ_CAUEXJ010000034.1"/>
</dbReference>
<accession>A0A0D8J346</accession>
<evidence type="ECO:0000313" key="2">
    <source>
        <dbReference type="Proteomes" id="UP000032483"/>
    </source>
</evidence>
<comment type="caution">
    <text evidence="1">The sequence shown here is derived from an EMBL/GenBank/DDBJ whole genome shotgun (WGS) entry which is preliminary data.</text>
</comment>
<gene>
    <name evidence="1" type="ORF">TQ39_07290</name>
</gene>
<dbReference type="AlphaFoldDB" id="A0A0D8J346"/>
<keyword evidence="2" id="KW-1185">Reference proteome</keyword>
<dbReference type="Proteomes" id="UP000032483">
    <property type="component" value="Unassembled WGS sequence"/>
</dbReference>
<proteinExistence type="predicted"/>
<name>A0A0D8J346_9FIRM</name>